<comment type="cofactor">
    <cofactor evidence="1">
        <name>Mg(2+)</name>
        <dbReference type="ChEBI" id="CHEBI:18420"/>
    </cofactor>
</comment>
<keyword evidence="3" id="KW-0479">Metal-binding</keyword>
<evidence type="ECO:0000256" key="1">
    <source>
        <dbReference type="ARBA" id="ARBA00001946"/>
    </source>
</evidence>
<dbReference type="GO" id="GO:0000287">
    <property type="term" value="F:magnesium ion binding"/>
    <property type="evidence" value="ECO:0007669"/>
    <property type="project" value="UniProtKB-ARBA"/>
</dbReference>
<dbReference type="RefSeq" id="WP_285485738.1">
    <property type="nucleotide sequence ID" value="NZ_BSTI01000001.1"/>
</dbReference>
<dbReference type="PANTHER" id="PTHR48073">
    <property type="entry name" value="O-SUCCINYLBENZOATE SYNTHASE-RELATED"/>
    <property type="match status" value="1"/>
</dbReference>
<dbReference type="EMBL" id="BSTI01000001">
    <property type="protein sequence ID" value="GLY63924.1"/>
    <property type="molecule type" value="Genomic_DNA"/>
</dbReference>
<feature type="domain" description="Mandelate racemase/muconate lactonizing enzyme C-terminal" evidence="6">
    <location>
        <begin position="140"/>
        <end position="238"/>
    </location>
</feature>
<protein>
    <submittedName>
        <fullName evidence="7">Muconate cycloisomerase</fullName>
    </submittedName>
</protein>
<dbReference type="Gene3D" id="3.30.390.10">
    <property type="entry name" value="Enolase-like, N-terminal domain"/>
    <property type="match status" value="1"/>
</dbReference>
<dbReference type="FunFam" id="3.30.390.10:FF:000009">
    <property type="entry name" value="Hydrophobic dipeptide epimerase"/>
    <property type="match status" value="1"/>
</dbReference>
<evidence type="ECO:0000259" key="6">
    <source>
        <dbReference type="SMART" id="SM00922"/>
    </source>
</evidence>
<proteinExistence type="inferred from homology"/>
<keyword evidence="4" id="KW-0460">Magnesium</keyword>
<dbReference type="SUPFAM" id="SSF54826">
    <property type="entry name" value="Enolase N-terminal domain-like"/>
    <property type="match status" value="1"/>
</dbReference>
<gene>
    <name evidence="7" type="ORF">Atai01_05430</name>
</gene>
<dbReference type="GO" id="GO:0006518">
    <property type="term" value="P:peptide metabolic process"/>
    <property type="evidence" value="ECO:0007669"/>
    <property type="project" value="UniProtKB-ARBA"/>
</dbReference>
<dbReference type="InterPro" id="IPR029017">
    <property type="entry name" value="Enolase-like_N"/>
</dbReference>
<name>A0A9W6VEL7_9PSEU</name>
<dbReference type="SUPFAM" id="SSF51604">
    <property type="entry name" value="Enolase C-terminal domain-like"/>
    <property type="match status" value="1"/>
</dbReference>
<dbReference type="AlphaFoldDB" id="A0A9W6VEL7"/>
<dbReference type="Gene3D" id="3.20.20.120">
    <property type="entry name" value="Enolase-like C-terminal domain"/>
    <property type="match status" value="1"/>
</dbReference>
<dbReference type="CDD" id="cd03315">
    <property type="entry name" value="MLE_like"/>
    <property type="match status" value="1"/>
</dbReference>
<evidence type="ECO:0000256" key="4">
    <source>
        <dbReference type="ARBA" id="ARBA00022842"/>
    </source>
</evidence>
<organism evidence="7 8">
    <name type="scientific">Amycolatopsis taiwanensis</name>
    <dbReference type="NCBI Taxonomy" id="342230"/>
    <lineage>
        <taxon>Bacteria</taxon>
        <taxon>Bacillati</taxon>
        <taxon>Actinomycetota</taxon>
        <taxon>Actinomycetes</taxon>
        <taxon>Pseudonocardiales</taxon>
        <taxon>Pseudonocardiaceae</taxon>
        <taxon>Amycolatopsis</taxon>
    </lineage>
</organism>
<dbReference type="InterPro" id="IPR013342">
    <property type="entry name" value="Mandelate_racemase_C"/>
</dbReference>
<dbReference type="SFLD" id="SFLDS00001">
    <property type="entry name" value="Enolase"/>
    <property type="match status" value="1"/>
</dbReference>
<dbReference type="GO" id="GO:0016854">
    <property type="term" value="F:racemase and epimerase activity"/>
    <property type="evidence" value="ECO:0007669"/>
    <property type="project" value="UniProtKB-ARBA"/>
</dbReference>
<comment type="caution">
    <text evidence="7">The sequence shown here is derived from an EMBL/GenBank/DDBJ whole genome shotgun (WGS) entry which is preliminary data.</text>
</comment>
<dbReference type="InterPro" id="IPR013341">
    <property type="entry name" value="Mandelate_racemase_N_dom"/>
</dbReference>
<comment type="similarity">
    <text evidence="2">Belongs to the mandelate racemase/muconate lactonizing enzyme family.</text>
</comment>
<evidence type="ECO:0000256" key="2">
    <source>
        <dbReference type="ARBA" id="ARBA00008031"/>
    </source>
</evidence>
<dbReference type="Pfam" id="PF13378">
    <property type="entry name" value="MR_MLE_C"/>
    <property type="match status" value="1"/>
</dbReference>
<dbReference type="InterPro" id="IPR034613">
    <property type="entry name" value="Muconate_cycloisomerase_anti"/>
</dbReference>
<evidence type="ECO:0000313" key="7">
    <source>
        <dbReference type="EMBL" id="GLY63924.1"/>
    </source>
</evidence>
<keyword evidence="8" id="KW-1185">Reference proteome</keyword>
<evidence type="ECO:0000313" key="8">
    <source>
        <dbReference type="Proteomes" id="UP001165136"/>
    </source>
</evidence>
<dbReference type="SMART" id="SM00922">
    <property type="entry name" value="MR_MLE"/>
    <property type="match status" value="1"/>
</dbReference>
<dbReference type="PANTHER" id="PTHR48073:SF2">
    <property type="entry name" value="O-SUCCINYLBENZOATE SYNTHASE"/>
    <property type="match status" value="1"/>
</dbReference>
<sequence length="368" mass="39619">MKIARVEAIPFAIPYTKPLKFASGEVRTAEHVLVRVHTEDGVVGVAEAPPRPFTYGETQAGIVAVIGEVFAPQIVGLTLVEREAVHARLGRTVGNPTAKAAIDMAIWDAFGKTVGLAVTDLLGGYTDRMRVSHMLGFDEPASMVAEAERIIQTYGIRTFKVKVGRRPVTLDTAVVRALREKFGDSIELYVDGNRGWTASEALQAMKQMADLDLLFAEELCPADDVLGRRWLVGQLNVPFIADESAVTQADVTREVLGGSATAISIKTARTGFTGSQRTHHLAEGLGLEIVLGNQVDGQLGTACAVAFGAAYQLTARRAGELSNFLDMRDDLLTEPLQISGGELHVRPGAGLGVEIDPDKLARYRKDTK</sequence>
<dbReference type="InterPro" id="IPR036849">
    <property type="entry name" value="Enolase-like_C_sf"/>
</dbReference>
<dbReference type="SFLD" id="SFLDF00155">
    <property type="entry name" value="muconate_cycloisomerase_(anti)"/>
    <property type="match status" value="1"/>
</dbReference>
<accession>A0A9W6VEL7</accession>
<evidence type="ECO:0000256" key="3">
    <source>
        <dbReference type="ARBA" id="ARBA00022723"/>
    </source>
</evidence>
<dbReference type="InterPro" id="IPR029065">
    <property type="entry name" value="Enolase_C-like"/>
</dbReference>
<evidence type="ECO:0000256" key="5">
    <source>
        <dbReference type="ARBA" id="ARBA00023235"/>
    </source>
</evidence>
<dbReference type="Pfam" id="PF02746">
    <property type="entry name" value="MR_MLE_N"/>
    <property type="match status" value="1"/>
</dbReference>
<dbReference type="SFLD" id="SFLDG00180">
    <property type="entry name" value="muconate_cycloisomerase"/>
    <property type="match status" value="1"/>
</dbReference>
<keyword evidence="5" id="KW-0413">Isomerase</keyword>
<reference evidence="7" key="1">
    <citation type="submission" date="2023-03" db="EMBL/GenBank/DDBJ databases">
        <title>Amycolatopsis taiwanensis NBRC 103393.</title>
        <authorList>
            <person name="Ichikawa N."/>
            <person name="Sato H."/>
            <person name="Tonouchi N."/>
        </authorList>
    </citation>
    <scope>NUCLEOTIDE SEQUENCE</scope>
    <source>
        <strain evidence="7">NBRC 103393</strain>
    </source>
</reference>
<dbReference type="Proteomes" id="UP001165136">
    <property type="component" value="Unassembled WGS sequence"/>
</dbReference>